<evidence type="ECO:0000313" key="1">
    <source>
        <dbReference type="EMBL" id="JAH25222.1"/>
    </source>
</evidence>
<dbReference type="EMBL" id="GBXM01083355">
    <property type="protein sequence ID" value="JAH25222.1"/>
    <property type="molecule type" value="Transcribed_RNA"/>
</dbReference>
<sequence>MRMSGIVFFQGKIQTEQSARICISSIAEEEGGGEEGHGVWTLCL</sequence>
<proteinExistence type="predicted"/>
<name>A0A0E9R8X5_ANGAN</name>
<accession>A0A0E9R8X5</accession>
<organism evidence="1">
    <name type="scientific">Anguilla anguilla</name>
    <name type="common">European freshwater eel</name>
    <name type="synonym">Muraena anguilla</name>
    <dbReference type="NCBI Taxonomy" id="7936"/>
    <lineage>
        <taxon>Eukaryota</taxon>
        <taxon>Metazoa</taxon>
        <taxon>Chordata</taxon>
        <taxon>Craniata</taxon>
        <taxon>Vertebrata</taxon>
        <taxon>Euteleostomi</taxon>
        <taxon>Actinopterygii</taxon>
        <taxon>Neopterygii</taxon>
        <taxon>Teleostei</taxon>
        <taxon>Anguilliformes</taxon>
        <taxon>Anguillidae</taxon>
        <taxon>Anguilla</taxon>
    </lineage>
</organism>
<reference evidence="1" key="1">
    <citation type="submission" date="2014-11" db="EMBL/GenBank/DDBJ databases">
        <authorList>
            <person name="Amaro Gonzalez C."/>
        </authorList>
    </citation>
    <scope>NUCLEOTIDE SEQUENCE</scope>
</reference>
<dbReference type="AlphaFoldDB" id="A0A0E9R8X5"/>
<protein>
    <submittedName>
        <fullName evidence="1">Uncharacterized protein</fullName>
    </submittedName>
</protein>
<reference evidence="1" key="2">
    <citation type="journal article" date="2015" name="Fish Shellfish Immunol.">
        <title>Early steps in the European eel (Anguilla anguilla)-Vibrio vulnificus interaction in the gills: Role of the RtxA13 toxin.</title>
        <authorList>
            <person name="Callol A."/>
            <person name="Pajuelo D."/>
            <person name="Ebbesson L."/>
            <person name="Teles M."/>
            <person name="MacKenzie S."/>
            <person name="Amaro C."/>
        </authorList>
    </citation>
    <scope>NUCLEOTIDE SEQUENCE</scope>
</reference>